<dbReference type="Pfam" id="PF25327">
    <property type="entry name" value="UBL_ZFAND1"/>
    <property type="match status" value="1"/>
</dbReference>
<organism evidence="2 3">
    <name type="scientific">Plasmodiophora brassicae</name>
    <name type="common">Clubroot disease agent</name>
    <dbReference type="NCBI Taxonomy" id="37360"/>
    <lineage>
        <taxon>Eukaryota</taxon>
        <taxon>Sar</taxon>
        <taxon>Rhizaria</taxon>
        <taxon>Endomyxa</taxon>
        <taxon>Phytomyxea</taxon>
        <taxon>Plasmodiophorida</taxon>
        <taxon>Plasmodiophoridae</taxon>
        <taxon>Plasmodiophora</taxon>
    </lineage>
</organism>
<protein>
    <recommendedName>
        <fullName evidence="1">ZFAND1-like ubiquitin-like domain-containing protein</fullName>
    </recommendedName>
</protein>
<proteinExistence type="predicted"/>
<dbReference type="AlphaFoldDB" id="A0A0G4IM83"/>
<evidence type="ECO:0000259" key="1">
    <source>
        <dbReference type="Pfam" id="PF25327"/>
    </source>
</evidence>
<evidence type="ECO:0000313" key="2">
    <source>
        <dbReference type="EMBL" id="CEO96361.1"/>
    </source>
</evidence>
<dbReference type="Proteomes" id="UP000039324">
    <property type="component" value="Unassembled WGS sequence"/>
</dbReference>
<dbReference type="InterPro" id="IPR057358">
    <property type="entry name" value="UBL_ZFAND1-like"/>
</dbReference>
<gene>
    <name evidence="2" type="ORF">PBRA_005032</name>
</gene>
<sequence>MLNKMKVKLKARGNDSVPAEHRLYVYADLAAVGASTIPVWIDRRKTIGHALDVICDLGRVRNENHIAGARQLRLTVARDLPVEPLPTDIPINDMTDEGLVDGDTLTVVVVNLPA</sequence>
<dbReference type="OrthoDB" id="431929at2759"/>
<name>A0A0G4IM83_PLABS</name>
<dbReference type="EMBL" id="CDSF01000057">
    <property type="protein sequence ID" value="CEO96361.1"/>
    <property type="molecule type" value="Genomic_DNA"/>
</dbReference>
<accession>A0A0G4IM83</accession>
<evidence type="ECO:0000313" key="3">
    <source>
        <dbReference type="Proteomes" id="UP000039324"/>
    </source>
</evidence>
<keyword evidence="3" id="KW-1185">Reference proteome</keyword>
<feature type="domain" description="ZFAND1-like ubiquitin-like" evidence="1">
    <location>
        <begin position="40"/>
        <end position="108"/>
    </location>
</feature>
<reference evidence="2 3" key="1">
    <citation type="submission" date="2015-02" db="EMBL/GenBank/DDBJ databases">
        <authorList>
            <person name="Chooi Y.-H."/>
        </authorList>
    </citation>
    <scope>NUCLEOTIDE SEQUENCE [LARGE SCALE GENOMIC DNA]</scope>
    <source>
        <strain evidence="2">E3</strain>
    </source>
</reference>